<accession>A0AAV5TJX8</accession>
<evidence type="ECO:0000313" key="2">
    <source>
        <dbReference type="Proteomes" id="UP001432027"/>
    </source>
</evidence>
<sequence>EGCHSSHSVDLSIAVWSDEGLHFLKMVHVGGDCHSLIRVTTTILRDDFDVQIVSENSLFVKRLSRDFE</sequence>
<gene>
    <name evidence="1" type="ORF">PENTCL1PPCAC_16667</name>
</gene>
<protein>
    <submittedName>
        <fullName evidence="1">Uncharacterized protein</fullName>
    </submittedName>
</protein>
<name>A0AAV5TJX8_9BILA</name>
<evidence type="ECO:0000313" key="1">
    <source>
        <dbReference type="EMBL" id="GMS94492.1"/>
    </source>
</evidence>
<reference evidence="1" key="1">
    <citation type="submission" date="2023-10" db="EMBL/GenBank/DDBJ databases">
        <title>Genome assembly of Pristionchus species.</title>
        <authorList>
            <person name="Yoshida K."/>
            <person name="Sommer R.J."/>
        </authorList>
    </citation>
    <scope>NUCLEOTIDE SEQUENCE</scope>
    <source>
        <strain evidence="1">RS0144</strain>
    </source>
</reference>
<keyword evidence="2" id="KW-1185">Reference proteome</keyword>
<comment type="caution">
    <text evidence="1">The sequence shown here is derived from an EMBL/GenBank/DDBJ whole genome shotgun (WGS) entry which is preliminary data.</text>
</comment>
<feature type="non-terminal residue" evidence="1">
    <location>
        <position position="1"/>
    </location>
</feature>
<dbReference type="Proteomes" id="UP001432027">
    <property type="component" value="Unassembled WGS sequence"/>
</dbReference>
<dbReference type="EMBL" id="BTSX01000004">
    <property type="protein sequence ID" value="GMS94492.1"/>
    <property type="molecule type" value="Genomic_DNA"/>
</dbReference>
<proteinExistence type="predicted"/>
<organism evidence="1 2">
    <name type="scientific">Pristionchus entomophagus</name>
    <dbReference type="NCBI Taxonomy" id="358040"/>
    <lineage>
        <taxon>Eukaryota</taxon>
        <taxon>Metazoa</taxon>
        <taxon>Ecdysozoa</taxon>
        <taxon>Nematoda</taxon>
        <taxon>Chromadorea</taxon>
        <taxon>Rhabditida</taxon>
        <taxon>Rhabditina</taxon>
        <taxon>Diplogasteromorpha</taxon>
        <taxon>Diplogasteroidea</taxon>
        <taxon>Neodiplogasteridae</taxon>
        <taxon>Pristionchus</taxon>
    </lineage>
</organism>
<dbReference type="AlphaFoldDB" id="A0AAV5TJX8"/>